<protein>
    <submittedName>
        <fullName evidence="2">(northern house mosquito) hypothetical protein</fullName>
    </submittedName>
</protein>
<name>A0A8D8AV41_CULPI</name>
<dbReference type="EMBL" id="HBUE01050086">
    <property type="protein sequence ID" value="CAG6464029.1"/>
    <property type="molecule type" value="Transcribed_RNA"/>
</dbReference>
<dbReference type="EMBL" id="HBUE01050088">
    <property type="protein sequence ID" value="CAG6464033.1"/>
    <property type="molecule type" value="Transcribed_RNA"/>
</dbReference>
<organism evidence="2">
    <name type="scientific">Culex pipiens</name>
    <name type="common">House mosquito</name>
    <dbReference type="NCBI Taxonomy" id="7175"/>
    <lineage>
        <taxon>Eukaryota</taxon>
        <taxon>Metazoa</taxon>
        <taxon>Ecdysozoa</taxon>
        <taxon>Arthropoda</taxon>
        <taxon>Hexapoda</taxon>
        <taxon>Insecta</taxon>
        <taxon>Pterygota</taxon>
        <taxon>Neoptera</taxon>
        <taxon>Endopterygota</taxon>
        <taxon>Diptera</taxon>
        <taxon>Nematocera</taxon>
        <taxon>Culicoidea</taxon>
        <taxon>Culicidae</taxon>
        <taxon>Culicinae</taxon>
        <taxon>Culicini</taxon>
        <taxon>Culex</taxon>
        <taxon>Culex</taxon>
    </lineage>
</organism>
<proteinExistence type="predicted"/>
<sequence>MNTYAVERRSSRSERRQWPWDVYRRLQWTLRRRVDISARPQLPPVATNRRGKSQMAERSRLDVRSSGSQVAERSKQDASAVKRQSTKPKFNRSPVEMPIA</sequence>
<dbReference type="AlphaFoldDB" id="A0A8D8AV41"/>
<reference evidence="2" key="1">
    <citation type="submission" date="2021-05" db="EMBL/GenBank/DDBJ databases">
        <authorList>
            <person name="Alioto T."/>
            <person name="Alioto T."/>
            <person name="Gomez Garrido J."/>
        </authorList>
    </citation>
    <scope>NUCLEOTIDE SEQUENCE</scope>
</reference>
<evidence type="ECO:0000256" key="1">
    <source>
        <dbReference type="SAM" id="MobiDB-lite"/>
    </source>
</evidence>
<feature type="region of interest" description="Disordered" evidence="1">
    <location>
        <begin position="37"/>
        <end position="100"/>
    </location>
</feature>
<evidence type="ECO:0000313" key="2">
    <source>
        <dbReference type="EMBL" id="CAG6464033.1"/>
    </source>
</evidence>
<accession>A0A8D8AV41</accession>